<feature type="transmembrane region" description="Helical" evidence="12">
    <location>
        <begin position="449"/>
        <end position="471"/>
    </location>
</feature>
<evidence type="ECO:0000256" key="11">
    <source>
        <dbReference type="ARBA" id="ARBA00023303"/>
    </source>
</evidence>
<evidence type="ECO:0000259" key="13">
    <source>
        <dbReference type="SMART" id="SM00079"/>
    </source>
</evidence>
<dbReference type="Pfam" id="PF10613">
    <property type="entry name" value="Lig_chan-Glu_bd"/>
    <property type="match status" value="1"/>
</dbReference>
<evidence type="ECO:0000256" key="1">
    <source>
        <dbReference type="ARBA" id="ARBA00004651"/>
    </source>
</evidence>
<keyword evidence="2" id="KW-0813">Transport</keyword>
<keyword evidence="11" id="KW-0407">Ion channel</keyword>
<dbReference type="InterPro" id="IPR052192">
    <property type="entry name" value="Insect_Ionotropic_Sensory_Rcpt"/>
</dbReference>
<dbReference type="Gene3D" id="1.10.287.70">
    <property type="match status" value="1"/>
</dbReference>
<evidence type="ECO:0000259" key="14">
    <source>
        <dbReference type="SMART" id="SM00918"/>
    </source>
</evidence>
<keyword evidence="8" id="KW-0675">Receptor</keyword>
<dbReference type="PANTHER" id="PTHR42643">
    <property type="entry name" value="IONOTROPIC RECEPTOR 20A-RELATED"/>
    <property type="match status" value="1"/>
</dbReference>
<keyword evidence="16" id="KW-1185">Reference proteome</keyword>
<evidence type="ECO:0000256" key="3">
    <source>
        <dbReference type="ARBA" id="ARBA00022475"/>
    </source>
</evidence>
<dbReference type="SMART" id="SM00079">
    <property type="entry name" value="PBPe"/>
    <property type="match status" value="1"/>
</dbReference>
<evidence type="ECO:0000256" key="10">
    <source>
        <dbReference type="ARBA" id="ARBA00023286"/>
    </source>
</evidence>
<evidence type="ECO:0000313" key="16">
    <source>
        <dbReference type="Proteomes" id="UP001519460"/>
    </source>
</evidence>
<gene>
    <name evidence="15" type="ORF">BaRGS_00036557</name>
</gene>
<evidence type="ECO:0000256" key="4">
    <source>
        <dbReference type="ARBA" id="ARBA00022692"/>
    </source>
</evidence>
<feature type="domain" description="Ionotropic glutamate receptor C-terminal" evidence="13">
    <location>
        <begin position="249"/>
        <end position="616"/>
    </location>
</feature>
<dbReference type="InterPro" id="IPR019594">
    <property type="entry name" value="Glu/Gly-bd"/>
</dbReference>
<sequence length="716" mass="80174">MRAAAANTTTPCPVPELAMCEKFADSETNTLTPSSGTGGLQNAALTAWNILRVVDTQSWRNCVIVYDLDSWPVLDILAASLSERSIDVIIYDVTSWTNRLQFRHLLEEVWGRLQIQEFITVANITSVEKLFREARAYDIRLGRTSGRRMFSKWIVATSSDRRERLKMAAREFDNVVAILESPEVISLNNSITDSDTVQCITSDVTSLMYVRHGGASTREFQSATVLTSQNDVIVNDSFPNVRHKFNNRTLTVATKVWPPFVIVSNGTNGTLEYTGLCMDMLRELSLYLNFSYVLVEPPWQEGWGDQTQYGNWTGLVGMLERQEADVVIGPVSFSTNRVLVMDATVPFATNRLAAIFRMPDPLLSKWKTYLRPFRGEVLLCLGITLLGITCLVHVMAWINPANRSQQNKKQKSFPGPSPDDGFWYLYGALLSQGGIRLPQSSSARMLISAWWLFSIVIGATYSGNLIAFLTVQIEDKPFETLAELLDQDTYSWGSLGKTSTTMLLMESKNPVLKGLGDGIRERMASDPSVLDLDYQVHHDKVESGGYAFITDSISADAWVRDQCDFAMIEGDGVSMPVDPYAVYLPRHSSFTRLFNDVMRIVEAGLIEKWKRDWWTDSLRCAKSIVTESEPIYVHDVQSVLYAGLVGFGLALLSLGCEFLAVQKEISQEEVSKVVHSHLHLEAILRLCVWALEHSSVVHKDVDVAFLSKDFAGELTN</sequence>
<dbReference type="SMART" id="SM00918">
    <property type="entry name" value="Lig_chan-Glu_bd"/>
    <property type="match status" value="1"/>
</dbReference>
<name>A0ABD0JBH6_9CAEN</name>
<feature type="transmembrane region" description="Helical" evidence="12">
    <location>
        <begin position="377"/>
        <end position="398"/>
    </location>
</feature>
<dbReference type="GO" id="GO:0005886">
    <property type="term" value="C:plasma membrane"/>
    <property type="evidence" value="ECO:0007669"/>
    <property type="project" value="UniProtKB-SubCell"/>
</dbReference>
<comment type="caution">
    <text evidence="15">The sequence shown here is derived from an EMBL/GenBank/DDBJ whole genome shotgun (WGS) entry which is preliminary data.</text>
</comment>
<dbReference type="Proteomes" id="UP001519460">
    <property type="component" value="Unassembled WGS sequence"/>
</dbReference>
<keyword evidence="7 12" id="KW-0472">Membrane</keyword>
<keyword evidence="4 12" id="KW-0812">Transmembrane</keyword>
<keyword evidence="9" id="KW-0325">Glycoprotein</keyword>
<dbReference type="InterPro" id="IPR001320">
    <property type="entry name" value="Iontro_rcpt_C"/>
</dbReference>
<keyword evidence="10" id="KW-1071">Ligand-gated ion channel</keyword>
<proteinExistence type="predicted"/>
<keyword evidence="6" id="KW-0406">Ion transport</keyword>
<dbReference type="Pfam" id="PF00060">
    <property type="entry name" value="Lig_chan"/>
    <property type="match status" value="1"/>
</dbReference>
<dbReference type="Gene3D" id="3.40.190.10">
    <property type="entry name" value="Periplasmic binding protein-like II"/>
    <property type="match status" value="1"/>
</dbReference>
<feature type="domain" description="Ionotropic glutamate receptor L-glutamate and glycine-binding" evidence="14">
    <location>
        <begin position="259"/>
        <end position="321"/>
    </location>
</feature>
<dbReference type="GO" id="GO:0034220">
    <property type="term" value="P:monoatomic ion transmembrane transport"/>
    <property type="evidence" value="ECO:0007669"/>
    <property type="project" value="UniProtKB-KW"/>
</dbReference>
<reference evidence="15 16" key="1">
    <citation type="journal article" date="2023" name="Sci. Data">
        <title>Genome assembly of the Korean intertidal mud-creeper Batillaria attramentaria.</title>
        <authorList>
            <person name="Patra A.K."/>
            <person name="Ho P.T."/>
            <person name="Jun S."/>
            <person name="Lee S.J."/>
            <person name="Kim Y."/>
            <person name="Won Y.J."/>
        </authorList>
    </citation>
    <scope>NUCLEOTIDE SEQUENCE [LARGE SCALE GENOMIC DNA]</scope>
    <source>
        <strain evidence="15">Wonlab-2016</strain>
    </source>
</reference>
<protein>
    <submittedName>
        <fullName evidence="15">Uncharacterized protein</fullName>
    </submittedName>
</protein>
<evidence type="ECO:0000256" key="5">
    <source>
        <dbReference type="ARBA" id="ARBA00022989"/>
    </source>
</evidence>
<evidence type="ECO:0000256" key="6">
    <source>
        <dbReference type="ARBA" id="ARBA00023065"/>
    </source>
</evidence>
<evidence type="ECO:0000313" key="15">
    <source>
        <dbReference type="EMBL" id="KAK7468196.1"/>
    </source>
</evidence>
<keyword evidence="5 12" id="KW-1133">Transmembrane helix</keyword>
<dbReference type="AlphaFoldDB" id="A0ABD0JBH6"/>
<evidence type="ECO:0000256" key="2">
    <source>
        <dbReference type="ARBA" id="ARBA00022448"/>
    </source>
</evidence>
<dbReference type="SUPFAM" id="SSF53850">
    <property type="entry name" value="Periplasmic binding protein-like II"/>
    <property type="match status" value="1"/>
</dbReference>
<evidence type="ECO:0000256" key="12">
    <source>
        <dbReference type="SAM" id="Phobius"/>
    </source>
</evidence>
<accession>A0ABD0JBH6</accession>
<evidence type="ECO:0000256" key="9">
    <source>
        <dbReference type="ARBA" id="ARBA00023180"/>
    </source>
</evidence>
<organism evidence="15 16">
    <name type="scientific">Batillaria attramentaria</name>
    <dbReference type="NCBI Taxonomy" id="370345"/>
    <lineage>
        <taxon>Eukaryota</taxon>
        <taxon>Metazoa</taxon>
        <taxon>Spiralia</taxon>
        <taxon>Lophotrochozoa</taxon>
        <taxon>Mollusca</taxon>
        <taxon>Gastropoda</taxon>
        <taxon>Caenogastropoda</taxon>
        <taxon>Sorbeoconcha</taxon>
        <taxon>Cerithioidea</taxon>
        <taxon>Batillariidae</taxon>
        <taxon>Batillaria</taxon>
    </lineage>
</organism>
<dbReference type="GO" id="GO:0050906">
    <property type="term" value="P:detection of stimulus involved in sensory perception"/>
    <property type="evidence" value="ECO:0007669"/>
    <property type="project" value="UniProtKB-ARBA"/>
</dbReference>
<dbReference type="PANTHER" id="PTHR42643:SF24">
    <property type="entry name" value="IONOTROPIC RECEPTOR 60A"/>
    <property type="match status" value="1"/>
</dbReference>
<evidence type="ECO:0000256" key="7">
    <source>
        <dbReference type="ARBA" id="ARBA00023136"/>
    </source>
</evidence>
<keyword evidence="3" id="KW-1003">Cell membrane</keyword>
<dbReference type="EMBL" id="JACVVK020000519">
    <property type="protein sequence ID" value="KAK7468196.1"/>
    <property type="molecule type" value="Genomic_DNA"/>
</dbReference>
<comment type="subcellular location">
    <subcellularLocation>
        <location evidence="1">Cell membrane</location>
        <topology evidence="1">Multi-pass membrane protein</topology>
    </subcellularLocation>
</comment>
<evidence type="ECO:0000256" key="8">
    <source>
        <dbReference type="ARBA" id="ARBA00023170"/>
    </source>
</evidence>